<feature type="region of interest" description="Disordered" evidence="1">
    <location>
        <begin position="1"/>
        <end position="98"/>
    </location>
</feature>
<evidence type="ECO:0000313" key="3">
    <source>
        <dbReference type="Proteomes" id="UP000054144"/>
    </source>
</evidence>
<dbReference type="EMBL" id="KN881898">
    <property type="protein sequence ID" value="KIY47973.1"/>
    <property type="molecule type" value="Genomic_DNA"/>
</dbReference>
<dbReference type="AlphaFoldDB" id="A0A0D7AAX4"/>
<name>A0A0D7AAX4_9AGAR</name>
<feature type="compositionally biased region" description="Basic and acidic residues" evidence="1">
    <location>
        <begin position="45"/>
        <end position="55"/>
    </location>
</feature>
<organism evidence="2 3">
    <name type="scientific">Fistulina hepatica ATCC 64428</name>
    <dbReference type="NCBI Taxonomy" id="1128425"/>
    <lineage>
        <taxon>Eukaryota</taxon>
        <taxon>Fungi</taxon>
        <taxon>Dikarya</taxon>
        <taxon>Basidiomycota</taxon>
        <taxon>Agaricomycotina</taxon>
        <taxon>Agaricomycetes</taxon>
        <taxon>Agaricomycetidae</taxon>
        <taxon>Agaricales</taxon>
        <taxon>Fistulinaceae</taxon>
        <taxon>Fistulina</taxon>
    </lineage>
</organism>
<keyword evidence="3" id="KW-1185">Reference proteome</keyword>
<protein>
    <submittedName>
        <fullName evidence="2">Uncharacterized protein</fullName>
    </submittedName>
</protein>
<feature type="region of interest" description="Disordered" evidence="1">
    <location>
        <begin position="270"/>
        <end position="297"/>
    </location>
</feature>
<reference evidence="2 3" key="1">
    <citation type="journal article" date="2015" name="Fungal Genet. Biol.">
        <title>Evolution of novel wood decay mechanisms in Agaricales revealed by the genome sequences of Fistulina hepatica and Cylindrobasidium torrendii.</title>
        <authorList>
            <person name="Floudas D."/>
            <person name="Held B.W."/>
            <person name="Riley R."/>
            <person name="Nagy L.G."/>
            <person name="Koehler G."/>
            <person name="Ransdell A.S."/>
            <person name="Younus H."/>
            <person name="Chow J."/>
            <person name="Chiniquy J."/>
            <person name="Lipzen A."/>
            <person name="Tritt A."/>
            <person name="Sun H."/>
            <person name="Haridas S."/>
            <person name="LaButti K."/>
            <person name="Ohm R.A."/>
            <person name="Kues U."/>
            <person name="Blanchette R.A."/>
            <person name="Grigoriev I.V."/>
            <person name="Minto R.E."/>
            <person name="Hibbett D.S."/>
        </authorList>
    </citation>
    <scope>NUCLEOTIDE SEQUENCE [LARGE SCALE GENOMIC DNA]</scope>
    <source>
        <strain evidence="2 3">ATCC 64428</strain>
    </source>
</reference>
<proteinExistence type="predicted"/>
<feature type="compositionally biased region" description="Pro residues" evidence="1">
    <location>
        <begin position="21"/>
        <end position="30"/>
    </location>
</feature>
<gene>
    <name evidence="2" type="ORF">FISHEDRAFT_74117</name>
</gene>
<evidence type="ECO:0000313" key="2">
    <source>
        <dbReference type="EMBL" id="KIY47973.1"/>
    </source>
</evidence>
<dbReference type="Proteomes" id="UP000054144">
    <property type="component" value="Unassembled WGS sequence"/>
</dbReference>
<evidence type="ECO:0000256" key="1">
    <source>
        <dbReference type="SAM" id="MobiDB-lite"/>
    </source>
</evidence>
<accession>A0A0D7AAX4</accession>
<sequence length="297" mass="33610">MSSSPIAPMDEIDAFLQSPPRVEPSPPRTPTPAHANLADTPSLTERLDARTERPASPHTPPPVAGTPPAKKTKTKDATPPPAKERNAKPRHFNKKKATDTYSPRFNKSIFTYNREKRQLEVTMDDGFIHIVNHVLLDAYFTHHEKLCTAEPSQENFKEPAGYTEFARRFNLQHVETKEHWKMLEEFAVLAYHEDIDSWRLHVPAHRVYRGIFAIGLLGFDKTEREHAAEFEGRDVPGRLTTDELIHEEELRRLAEVGQNTMSCITERVAEQGRQKRANAAKKRALTLRSAEAGPSGA</sequence>
<feature type="compositionally biased region" description="Basic residues" evidence="1">
    <location>
        <begin position="274"/>
        <end position="285"/>
    </location>
</feature>